<dbReference type="Pfam" id="PF00892">
    <property type="entry name" value="EamA"/>
    <property type="match status" value="1"/>
</dbReference>
<accession>A0A916Y0T7</accession>
<feature type="transmembrane region" description="Helical" evidence="7">
    <location>
        <begin position="32"/>
        <end position="53"/>
    </location>
</feature>
<evidence type="ECO:0000256" key="3">
    <source>
        <dbReference type="ARBA" id="ARBA00022475"/>
    </source>
</evidence>
<comment type="similarity">
    <text evidence="2">Belongs to the EamA transporter family.</text>
</comment>
<evidence type="ECO:0000313" key="10">
    <source>
        <dbReference type="Proteomes" id="UP000633205"/>
    </source>
</evidence>
<dbReference type="SUPFAM" id="SSF103481">
    <property type="entry name" value="Multidrug resistance efflux transporter EmrE"/>
    <property type="match status" value="2"/>
</dbReference>
<evidence type="ECO:0000256" key="7">
    <source>
        <dbReference type="SAM" id="Phobius"/>
    </source>
</evidence>
<reference evidence="9" key="1">
    <citation type="journal article" date="2014" name="Int. J. Syst. Evol. Microbiol.">
        <title>Complete genome sequence of Corynebacterium casei LMG S-19264T (=DSM 44701T), isolated from a smear-ripened cheese.</title>
        <authorList>
            <consortium name="US DOE Joint Genome Institute (JGI-PGF)"/>
            <person name="Walter F."/>
            <person name="Albersmeier A."/>
            <person name="Kalinowski J."/>
            <person name="Ruckert C."/>
        </authorList>
    </citation>
    <scope>NUCLEOTIDE SEQUENCE</scope>
    <source>
        <strain evidence="9">CGMCC 1.15152</strain>
    </source>
</reference>
<sequence length="298" mass="31058">MTRAPAWAGLVWLGLACQEVGAALAVTLFPRVGAIGMVALRLVFSAVVLMAIARPRIRGIARSSWWAVVRLGIAIAVMNGLFYLALDRLALGVAVTFEVLGPLVYAVVVARRASAWVWAGLALCGVIALGGGGWDRLDAWGVVFALGAALMWAFYIRSSADVGRAFPKLDGLALAMVVGTLLSLPVASFTAGAALLDPWLLLLGAGVAILSSTIPYGLELLALRRLSQAAFGILMSLAPATAALAGWLLLGQAMSWLEIVGLTIVVIASAGAVLVKPRRERGDEDPFTDTGPITTSLS</sequence>
<organism evidence="9 10">
    <name type="scientific">Microbacterium faecale</name>
    <dbReference type="NCBI Taxonomy" id="1804630"/>
    <lineage>
        <taxon>Bacteria</taxon>
        <taxon>Bacillati</taxon>
        <taxon>Actinomycetota</taxon>
        <taxon>Actinomycetes</taxon>
        <taxon>Micrococcales</taxon>
        <taxon>Microbacteriaceae</taxon>
        <taxon>Microbacterium</taxon>
    </lineage>
</organism>
<feature type="transmembrane region" description="Helical" evidence="7">
    <location>
        <begin position="199"/>
        <end position="218"/>
    </location>
</feature>
<feature type="transmembrane region" description="Helical" evidence="7">
    <location>
        <begin position="115"/>
        <end position="134"/>
    </location>
</feature>
<keyword evidence="6 7" id="KW-0472">Membrane</keyword>
<comment type="caution">
    <text evidence="9">The sequence shown here is derived from an EMBL/GenBank/DDBJ whole genome shotgun (WGS) entry which is preliminary data.</text>
</comment>
<feature type="transmembrane region" description="Helical" evidence="7">
    <location>
        <begin position="172"/>
        <end position="193"/>
    </location>
</feature>
<dbReference type="EMBL" id="BMHO01000001">
    <property type="protein sequence ID" value="GGD25399.1"/>
    <property type="molecule type" value="Genomic_DNA"/>
</dbReference>
<comment type="subcellular location">
    <subcellularLocation>
        <location evidence="1">Cell membrane</location>
        <topology evidence="1">Multi-pass membrane protein</topology>
    </subcellularLocation>
</comment>
<dbReference type="PANTHER" id="PTHR42920">
    <property type="entry name" value="OS03G0707200 PROTEIN-RELATED"/>
    <property type="match status" value="1"/>
</dbReference>
<proteinExistence type="inferred from homology"/>
<dbReference type="PANTHER" id="PTHR42920:SF5">
    <property type="entry name" value="EAMA DOMAIN-CONTAINING PROTEIN"/>
    <property type="match status" value="1"/>
</dbReference>
<gene>
    <name evidence="9" type="ORF">GCM10010915_01650</name>
</gene>
<dbReference type="Proteomes" id="UP000633205">
    <property type="component" value="Unassembled WGS sequence"/>
</dbReference>
<evidence type="ECO:0000256" key="1">
    <source>
        <dbReference type="ARBA" id="ARBA00004651"/>
    </source>
</evidence>
<feature type="transmembrane region" description="Helical" evidence="7">
    <location>
        <begin position="256"/>
        <end position="275"/>
    </location>
</feature>
<dbReference type="PROSITE" id="PS51257">
    <property type="entry name" value="PROKAR_LIPOPROTEIN"/>
    <property type="match status" value="1"/>
</dbReference>
<evidence type="ECO:0000256" key="5">
    <source>
        <dbReference type="ARBA" id="ARBA00022989"/>
    </source>
</evidence>
<dbReference type="GO" id="GO:0005886">
    <property type="term" value="C:plasma membrane"/>
    <property type="evidence" value="ECO:0007669"/>
    <property type="project" value="UniProtKB-SubCell"/>
</dbReference>
<keyword evidence="3" id="KW-1003">Cell membrane</keyword>
<dbReference type="AlphaFoldDB" id="A0A916Y0T7"/>
<dbReference type="InterPro" id="IPR000620">
    <property type="entry name" value="EamA_dom"/>
</dbReference>
<name>A0A916Y0T7_9MICO</name>
<evidence type="ECO:0000256" key="4">
    <source>
        <dbReference type="ARBA" id="ARBA00022692"/>
    </source>
</evidence>
<feature type="domain" description="EamA" evidence="8">
    <location>
        <begin position="140"/>
        <end position="271"/>
    </location>
</feature>
<evidence type="ECO:0000259" key="8">
    <source>
        <dbReference type="Pfam" id="PF00892"/>
    </source>
</evidence>
<evidence type="ECO:0000313" key="9">
    <source>
        <dbReference type="EMBL" id="GGD25399.1"/>
    </source>
</evidence>
<feature type="transmembrane region" description="Helical" evidence="7">
    <location>
        <begin position="230"/>
        <end position="250"/>
    </location>
</feature>
<keyword evidence="10" id="KW-1185">Reference proteome</keyword>
<dbReference type="RefSeq" id="WP_188710437.1">
    <property type="nucleotide sequence ID" value="NZ_BMHO01000001.1"/>
</dbReference>
<protein>
    <submittedName>
        <fullName evidence="9">Membrane protein</fullName>
    </submittedName>
</protein>
<evidence type="ECO:0000256" key="6">
    <source>
        <dbReference type="ARBA" id="ARBA00023136"/>
    </source>
</evidence>
<feature type="transmembrane region" description="Helical" evidence="7">
    <location>
        <begin position="65"/>
        <end position="83"/>
    </location>
</feature>
<feature type="transmembrane region" description="Helical" evidence="7">
    <location>
        <begin position="89"/>
        <end position="108"/>
    </location>
</feature>
<feature type="transmembrane region" description="Helical" evidence="7">
    <location>
        <begin position="140"/>
        <end position="160"/>
    </location>
</feature>
<evidence type="ECO:0000256" key="2">
    <source>
        <dbReference type="ARBA" id="ARBA00007362"/>
    </source>
</evidence>
<keyword evidence="4 7" id="KW-0812">Transmembrane</keyword>
<dbReference type="InterPro" id="IPR051258">
    <property type="entry name" value="Diverse_Substrate_Transporter"/>
</dbReference>
<reference evidence="9" key="2">
    <citation type="submission" date="2020-09" db="EMBL/GenBank/DDBJ databases">
        <authorList>
            <person name="Sun Q."/>
            <person name="Zhou Y."/>
        </authorList>
    </citation>
    <scope>NUCLEOTIDE SEQUENCE</scope>
    <source>
        <strain evidence="9">CGMCC 1.15152</strain>
    </source>
</reference>
<dbReference type="InterPro" id="IPR037185">
    <property type="entry name" value="EmrE-like"/>
</dbReference>
<keyword evidence="5 7" id="KW-1133">Transmembrane helix</keyword>